<evidence type="ECO:0000313" key="1">
    <source>
        <dbReference type="EnsemblProtists" id="Phyra77131"/>
    </source>
</evidence>
<protein>
    <submittedName>
        <fullName evidence="1">Uncharacterized protein</fullName>
    </submittedName>
</protein>
<dbReference type="VEuPathDB" id="FungiDB:KRP23_1079"/>
<reference evidence="1" key="2">
    <citation type="submission" date="2015-06" db="UniProtKB">
        <authorList>
            <consortium name="EnsemblProtists"/>
        </authorList>
    </citation>
    <scope>IDENTIFICATION</scope>
    <source>
        <strain evidence="1">Pr102</strain>
    </source>
</reference>
<dbReference type="EnsemblProtists" id="Phyra77131">
    <property type="protein sequence ID" value="Phyra77131"/>
    <property type="gene ID" value="Phyra77131"/>
</dbReference>
<dbReference type="VEuPathDB" id="FungiDB:KRP22_1559"/>
<dbReference type="eggNOG" id="ENOG502SA1H">
    <property type="taxonomic scope" value="Eukaryota"/>
</dbReference>
<accession>H3GL98</accession>
<organism evidence="1 2">
    <name type="scientific">Phytophthora ramorum</name>
    <name type="common">Sudden oak death agent</name>
    <dbReference type="NCBI Taxonomy" id="164328"/>
    <lineage>
        <taxon>Eukaryota</taxon>
        <taxon>Sar</taxon>
        <taxon>Stramenopiles</taxon>
        <taxon>Oomycota</taxon>
        <taxon>Peronosporomycetes</taxon>
        <taxon>Peronosporales</taxon>
        <taxon>Peronosporaceae</taxon>
        <taxon>Phytophthora</taxon>
    </lineage>
</organism>
<dbReference type="OMA" id="MLRRDLY"/>
<reference evidence="2" key="1">
    <citation type="journal article" date="2006" name="Science">
        <title>Phytophthora genome sequences uncover evolutionary origins and mechanisms of pathogenesis.</title>
        <authorList>
            <person name="Tyler B.M."/>
            <person name="Tripathy S."/>
            <person name="Zhang X."/>
            <person name="Dehal P."/>
            <person name="Jiang R.H."/>
            <person name="Aerts A."/>
            <person name="Arredondo F.D."/>
            <person name="Baxter L."/>
            <person name="Bensasson D."/>
            <person name="Beynon J.L."/>
            <person name="Chapman J."/>
            <person name="Damasceno C.M."/>
            <person name="Dorrance A.E."/>
            <person name="Dou D."/>
            <person name="Dickerman A.W."/>
            <person name="Dubchak I.L."/>
            <person name="Garbelotto M."/>
            <person name="Gijzen M."/>
            <person name="Gordon S.G."/>
            <person name="Govers F."/>
            <person name="Grunwald N.J."/>
            <person name="Huang W."/>
            <person name="Ivors K.L."/>
            <person name="Jones R.W."/>
            <person name="Kamoun S."/>
            <person name="Krampis K."/>
            <person name="Lamour K.H."/>
            <person name="Lee M.K."/>
            <person name="McDonald W.H."/>
            <person name="Medina M."/>
            <person name="Meijer H.J."/>
            <person name="Nordberg E.K."/>
            <person name="Maclean D.J."/>
            <person name="Ospina-Giraldo M.D."/>
            <person name="Morris P.F."/>
            <person name="Phuntumart V."/>
            <person name="Putnam N.H."/>
            <person name="Rash S."/>
            <person name="Rose J.K."/>
            <person name="Sakihama Y."/>
            <person name="Salamov A.A."/>
            <person name="Savidor A."/>
            <person name="Scheuring C.F."/>
            <person name="Smith B.M."/>
            <person name="Sobral B.W."/>
            <person name="Terry A."/>
            <person name="Torto-Alalibo T.A."/>
            <person name="Win J."/>
            <person name="Xu Z."/>
            <person name="Zhang H."/>
            <person name="Grigoriev I.V."/>
            <person name="Rokhsar D.S."/>
            <person name="Boore J.L."/>
        </authorList>
    </citation>
    <scope>NUCLEOTIDE SEQUENCE [LARGE SCALE GENOMIC DNA]</scope>
    <source>
        <strain evidence="2">Pr102</strain>
    </source>
</reference>
<dbReference type="AlphaFoldDB" id="H3GL98"/>
<evidence type="ECO:0000313" key="2">
    <source>
        <dbReference type="Proteomes" id="UP000005238"/>
    </source>
</evidence>
<proteinExistence type="predicted"/>
<keyword evidence="2" id="KW-1185">Reference proteome</keyword>
<dbReference type="EMBL" id="DS566019">
    <property type="status" value="NOT_ANNOTATED_CDS"/>
    <property type="molecule type" value="Genomic_DNA"/>
</dbReference>
<dbReference type="Proteomes" id="UP000005238">
    <property type="component" value="Unassembled WGS sequence"/>
</dbReference>
<name>H3GL98_PHYRM</name>
<sequence length="197" mass="20995">MASASSARCPPLCRRNALWWSQTYGHNEDARQRPEAAAVAPSGRDGFYRAIRDNCVDQVQRFVAENPAAVFTKVASSGGTKSFESCCVTALTSDACPRVVIRLDDSKGSSTAGSKTRRLQIHFSEAVDDFTLEDIEASDGCEVVAFSMLRQDLFLVTVQLVRGNSASVEVPAGAARSAGGRCNAGSGPFQLQVSSPQ</sequence>
<dbReference type="HOGENOM" id="CLU_101992_0_0_1"/>
<dbReference type="InParanoid" id="H3GL98"/>